<dbReference type="Proteomes" id="UP001156836">
    <property type="component" value="Unassembled WGS sequence"/>
</dbReference>
<name>A0ABQ6BN41_9NEIS</name>
<comment type="caution">
    <text evidence="1">The sequence shown here is derived from an EMBL/GenBank/DDBJ whole genome shotgun (WGS) entry which is preliminary data.</text>
</comment>
<evidence type="ECO:0000313" key="2">
    <source>
        <dbReference type="Proteomes" id="UP001156836"/>
    </source>
</evidence>
<dbReference type="EMBL" id="BSOZ01000002">
    <property type="protein sequence ID" value="GLS03074.1"/>
    <property type="molecule type" value="Genomic_DNA"/>
</dbReference>
<sequence length="84" mass="8233">MASLAVLAVASGDAGSAVAPVAGQRARSPYSPALAGLDGICAAKAADCTTFCNSAAGVVLFRARWPDSSVDGPATEESAEPVPI</sequence>
<evidence type="ECO:0008006" key="3">
    <source>
        <dbReference type="Google" id="ProtNLM"/>
    </source>
</evidence>
<gene>
    <name evidence="1" type="ORF">GCM10007860_02170</name>
</gene>
<protein>
    <recommendedName>
        <fullName evidence="3">Secreted protein</fullName>
    </recommendedName>
</protein>
<keyword evidence="2" id="KW-1185">Reference proteome</keyword>
<reference evidence="2" key="1">
    <citation type="journal article" date="2019" name="Int. J. Syst. Evol. Microbiol.">
        <title>The Global Catalogue of Microorganisms (GCM) 10K type strain sequencing project: providing services to taxonomists for standard genome sequencing and annotation.</title>
        <authorList>
            <consortium name="The Broad Institute Genomics Platform"/>
            <consortium name="The Broad Institute Genome Sequencing Center for Infectious Disease"/>
            <person name="Wu L."/>
            <person name="Ma J."/>
        </authorList>
    </citation>
    <scope>NUCLEOTIDE SEQUENCE [LARGE SCALE GENOMIC DNA]</scope>
    <source>
        <strain evidence="2">NBRC 104970</strain>
    </source>
</reference>
<evidence type="ECO:0000313" key="1">
    <source>
        <dbReference type="EMBL" id="GLS03074.1"/>
    </source>
</evidence>
<organism evidence="1 2">
    <name type="scientific">Chitiniphilus shinanonensis</name>
    <dbReference type="NCBI Taxonomy" id="553088"/>
    <lineage>
        <taxon>Bacteria</taxon>
        <taxon>Pseudomonadati</taxon>
        <taxon>Pseudomonadota</taxon>
        <taxon>Betaproteobacteria</taxon>
        <taxon>Neisseriales</taxon>
        <taxon>Chitinibacteraceae</taxon>
        <taxon>Chitiniphilus</taxon>
    </lineage>
</organism>
<proteinExistence type="predicted"/>
<accession>A0ABQ6BN41</accession>